<evidence type="ECO:0000259" key="6">
    <source>
        <dbReference type="Pfam" id="PF16077"/>
    </source>
</evidence>
<dbReference type="EMBL" id="ASGP02000003">
    <property type="protein sequence ID" value="KAH9516677.1"/>
    <property type="molecule type" value="Genomic_DNA"/>
</dbReference>
<keyword evidence="3" id="KW-0325">Glycoprotein</keyword>
<feature type="region of interest" description="Disordered" evidence="4">
    <location>
        <begin position="396"/>
        <end position="421"/>
    </location>
</feature>
<dbReference type="PANTHER" id="PTHR23199:SF13">
    <property type="entry name" value="PROTEIN SPAETZLE 3"/>
    <property type="match status" value="1"/>
</dbReference>
<dbReference type="PANTHER" id="PTHR23199">
    <property type="entry name" value="NEUROTROPHIN 1-RELATED"/>
    <property type="match status" value="1"/>
</dbReference>
<dbReference type="InterPro" id="IPR032104">
    <property type="entry name" value="Spaetzle"/>
</dbReference>
<dbReference type="SUPFAM" id="SSF57501">
    <property type="entry name" value="Cystine-knot cytokines"/>
    <property type="match status" value="1"/>
</dbReference>
<feature type="compositionally biased region" description="Polar residues" evidence="4">
    <location>
        <begin position="546"/>
        <end position="555"/>
    </location>
</feature>
<keyword evidence="2" id="KW-1015">Disulfide bond</keyword>
<dbReference type="Gene3D" id="2.10.90.10">
    <property type="entry name" value="Cystine-knot cytokines"/>
    <property type="match status" value="1"/>
</dbReference>
<name>A0A922I109_DERFA</name>
<feature type="transmembrane region" description="Helical" evidence="5">
    <location>
        <begin position="65"/>
        <end position="85"/>
    </location>
</feature>
<feature type="transmembrane region" description="Helical" evidence="5">
    <location>
        <begin position="97"/>
        <end position="117"/>
    </location>
</feature>
<proteinExistence type="predicted"/>
<keyword evidence="8" id="KW-1185">Reference proteome</keyword>
<dbReference type="GO" id="GO:0008083">
    <property type="term" value="F:growth factor activity"/>
    <property type="evidence" value="ECO:0007669"/>
    <property type="project" value="TreeGrafter"/>
</dbReference>
<evidence type="ECO:0000313" key="7">
    <source>
        <dbReference type="EMBL" id="KAH9516677.1"/>
    </source>
</evidence>
<dbReference type="GO" id="GO:0045087">
    <property type="term" value="P:innate immune response"/>
    <property type="evidence" value="ECO:0007669"/>
    <property type="project" value="TreeGrafter"/>
</dbReference>
<dbReference type="GO" id="GO:0021556">
    <property type="term" value="P:central nervous system formation"/>
    <property type="evidence" value="ECO:0007669"/>
    <property type="project" value="TreeGrafter"/>
</dbReference>
<dbReference type="InterPro" id="IPR052444">
    <property type="entry name" value="Spz/Toll_ligand-like"/>
</dbReference>
<gene>
    <name evidence="7" type="primary">SPZ5</name>
    <name evidence="7" type="ORF">DERF_007403</name>
</gene>
<dbReference type="InterPro" id="IPR029034">
    <property type="entry name" value="Cystine-knot_cytokine"/>
</dbReference>
<dbReference type="AlphaFoldDB" id="A0A922I109"/>
<keyword evidence="5" id="KW-1133">Transmembrane helix</keyword>
<dbReference type="GO" id="GO:0005615">
    <property type="term" value="C:extracellular space"/>
    <property type="evidence" value="ECO:0007669"/>
    <property type="project" value="UniProtKB-ARBA"/>
</dbReference>
<evidence type="ECO:0000256" key="1">
    <source>
        <dbReference type="ARBA" id="ARBA00022729"/>
    </source>
</evidence>
<dbReference type="Proteomes" id="UP000790347">
    <property type="component" value="Unassembled WGS sequence"/>
</dbReference>
<comment type="caution">
    <text evidence="7">The sequence shown here is derived from an EMBL/GenBank/DDBJ whole genome shotgun (WGS) entry which is preliminary data.</text>
</comment>
<feature type="domain" description="Spaetzle" evidence="6">
    <location>
        <begin position="431"/>
        <end position="529"/>
    </location>
</feature>
<keyword evidence="5" id="KW-0472">Membrane</keyword>
<sequence length="638" mass="72491">MKANNSLINHRSSLISKLKDQGCDFRSLPLAAISFWIVSPSWIAMKSLSTTLLSSFSQQQQSRSSLLLLSSSLIFTITSLPLQLWKTCASINSTKTLFSYSIIMKIISVLIMLMHYMECNSIPPYRHGLARYYQPQSPPPSVNTYQIPSTFTSYSITLPVHPSPINIERNIPNGPYQQSYYQPPPKYQPQPQYCPETGRTVCSKVPYYPSDEVFSVVKMARAKRFNISSEFVDESENDSEPYFEDDFGEEYGDTYPSYPYSEPYDRQPSPPPPPSPGQQYQYQQQQQQQQQPYRSQQYRYRMNSVTINHEQPQQHPSVVQHYHNLDWKYFRNMMSRNVFPVIQNNPRSIGDISIPNGLTGTTTPIINRNSRTFDTNDQIHGSVKSMYSPNGDQSFSTNHFNNNNHNGGRNGARGHSRYKRQADEAPISIEPLCPSRTILLEPKAALNDRRQWKYVVNLADRDRRLRQAIKVEVCMTPNAPCSNQISLPFGFVSRCRQKYIKKKLISLDESGQSISSENFFAPSCCVCEVSRGNPSIPPTSVPSTPGNLATSATGSSVSIQTESSLRRFDDSATITSKRKKHKHTFSTEKFDIDRPQADAPIIIPQTTKQTDIENRKTRNNHVINQPNDNNIVTGGIKT</sequence>
<feature type="compositionally biased region" description="Acidic residues" evidence="4">
    <location>
        <begin position="231"/>
        <end position="252"/>
    </location>
</feature>
<feature type="region of interest" description="Disordered" evidence="4">
    <location>
        <begin position="535"/>
        <end position="555"/>
    </location>
</feature>
<protein>
    <submittedName>
        <fullName evidence="7">Spaetzle</fullName>
    </submittedName>
</protein>
<feature type="region of interest" description="Disordered" evidence="4">
    <location>
        <begin position="231"/>
        <end position="295"/>
    </location>
</feature>
<reference evidence="7" key="2">
    <citation type="journal article" date="2022" name="Res Sq">
        <title>Comparative Genomics Reveals Insights into the Divergent Evolution of Astigmatic Mites and Household Pest Adaptations.</title>
        <authorList>
            <person name="Xiong Q."/>
            <person name="Wan A.T.-Y."/>
            <person name="Liu X.-Y."/>
            <person name="Fung C.S.-H."/>
            <person name="Xiao X."/>
            <person name="Malainual N."/>
            <person name="Hou J."/>
            <person name="Wang L."/>
            <person name="Wang M."/>
            <person name="Yang K."/>
            <person name="Cui Y."/>
            <person name="Leung E."/>
            <person name="Nong W."/>
            <person name="Shin S.-K."/>
            <person name="Au S."/>
            <person name="Jeong K.Y."/>
            <person name="Chew F.T."/>
            <person name="Hui J."/>
            <person name="Leung T.F."/>
            <person name="Tungtrongchitr A."/>
            <person name="Zhong N."/>
            <person name="Liu Z."/>
            <person name="Tsui S."/>
        </authorList>
    </citation>
    <scope>NUCLEOTIDE SEQUENCE</scope>
    <source>
        <strain evidence="7">Derf</strain>
        <tissue evidence="7">Whole organism</tissue>
    </source>
</reference>
<evidence type="ECO:0000256" key="3">
    <source>
        <dbReference type="ARBA" id="ARBA00023180"/>
    </source>
</evidence>
<evidence type="ECO:0000313" key="8">
    <source>
        <dbReference type="Proteomes" id="UP000790347"/>
    </source>
</evidence>
<evidence type="ECO:0000256" key="2">
    <source>
        <dbReference type="ARBA" id="ARBA00023157"/>
    </source>
</evidence>
<reference evidence="7" key="1">
    <citation type="submission" date="2013-05" db="EMBL/GenBank/DDBJ databases">
        <authorList>
            <person name="Yim A.K.Y."/>
            <person name="Chan T.F."/>
            <person name="Ji K.M."/>
            <person name="Liu X.Y."/>
            <person name="Zhou J.W."/>
            <person name="Li R.Q."/>
            <person name="Yang K.Y."/>
            <person name="Li J."/>
            <person name="Li M."/>
            <person name="Law P.T.W."/>
            <person name="Wu Y.L."/>
            <person name="Cai Z.L."/>
            <person name="Qin H."/>
            <person name="Bao Y."/>
            <person name="Leung R.K.K."/>
            <person name="Ng P.K.S."/>
            <person name="Zou J."/>
            <person name="Zhong X.J."/>
            <person name="Ran P.X."/>
            <person name="Zhong N.S."/>
            <person name="Liu Z.G."/>
            <person name="Tsui S.K.W."/>
        </authorList>
    </citation>
    <scope>NUCLEOTIDE SEQUENCE</scope>
    <source>
        <strain evidence="7">Derf</strain>
        <tissue evidence="7">Whole organism</tissue>
    </source>
</reference>
<evidence type="ECO:0000256" key="5">
    <source>
        <dbReference type="SAM" id="Phobius"/>
    </source>
</evidence>
<accession>A0A922I109</accession>
<feature type="transmembrane region" description="Helical" evidence="5">
    <location>
        <begin position="27"/>
        <end position="45"/>
    </location>
</feature>
<dbReference type="GO" id="GO:0005121">
    <property type="term" value="F:Toll binding"/>
    <property type="evidence" value="ECO:0007669"/>
    <property type="project" value="TreeGrafter"/>
</dbReference>
<evidence type="ECO:0000256" key="4">
    <source>
        <dbReference type="SAM" id="MobiDB-lite"/>
    </source>
</evidence>
<keyword evidence="5" id="KW-0812">Transmembrane</keyword>
<feature type="compositionally biased region" description="Low complexity" evidence="4">
    <location>
        <begin position="398"/>
        <end position="407"/>
    </location>
</feature>
<dbReference type="Pfam" id="PF16077">
    <property type="entry name" value="Spaetzle"/>
    <property type="match status" value="1"/>
</dbReference>
<organism evidence="7 8">
    <name type="scientific">Dermatophagoides farinae</name>
    <name type="common">American house dust mite</name>
    <dbReference type="NCBI Taxonomy" id="6954"/>
    <lineage>
        <taxon>Eukaryota</taxon>
        <taxon>Metazoa</taxon>
        <taxon>Ecdysozoa</taxon>
        <taxon>Arthropoda</taxon>
        <taxon>Chelicerata</taxon>
        <taxon>Arachnida</taxon>
        <taxon>Acari</taxon>
        <taxon>Acariformes</taxon>
        <taxon>Sarcoptiformes</taxon>
        <taxon>Astigmata</taxon>
        <taxon>Psoroptidia</taxon>
        <taxon>Analgoidea</taxon>
        <taxon>Pyroglyphidae</taxon>
        <taxon>Dermatophagoidinae</taxon>
        <taxon>Dermatophagoides</taxon>
    </lineage>
</organism>
<feature type="compositionally biased region" description="Low complexity" evidence="4">
    <location>
        <begin position="277"/>
        <end position="295"/>
    </location>
</feature>
<keyword evidence="1" id="KW-0732">Signal</keyword>